<dbReference type="EMBL" id="JACGWO010000006">
    <property type="protein sequence ID" value="KAK4425881.1"/>
    <property type="molecule type" value="Genomic_DNA"/>
</dbReference>
<evidence type="ECO:0000313" key="3">
    <source>
        <dbReference type="Proteomes" id="UP001293254"/>
    </source>
</evidence>
<dbReference type="Proteomes" id="UP001293254">
    <property type="component" value="Unassembled WGS sequence"/>
</dbReference>
<evidence type="ECO:0000256" key="1">
    <source>
        <dbReference type="SAM" id="MobiDB-lite"/>
    </source>
</evidence>
<gene>
    <name evidence="2" type="ORF">Salat_1782100</name>
</gene>
<proteinExistence type="predicted"/>
<protein>
    <submittedName>
        <fullName evidence="2">Uncharacterized protein</fullName>
    </submittedName>
</protein>
<feature type="region of interest" description="Disordered" evidence="1">
    <location>
        <begin position="78"/>
        <end position="106"/>
    </location>
</feature>
<evidence type="ECO:0000313" key="2">
    <source>
        <dbReference type="EMBL" id="KAK4425881.1"/>
    </source>
</evidence>
<accession>A0AAE1Y9X4</accession>
<keyword evidence="3" id="KW-1185">Reference proteome</keyword>
<sequence length="142" mass="16508">MKRRGRRPRIFSFRTWLETVLETRNDLRVIVRYPSCLEASIHTPNSSSRRQKRLRALPLCFQNDLYVKLNFRSGHIPGTEEADEITKNSPQSSTHQHEDALHSDAAPSVSLEGRRILMFRPQMSGHLFCWDVPVCISETIYL</sequence>
<organism evidence="2 3">
    <name type="scientific">Sesamum alatum</name>
    <dbReference type="NCBI Taxonomy" id="300844"/>
    <lineage>
        <taxon>Eukaryota</taxon>
        <taxon>Viridiplantae</taxon>
        <taxon>Streptophyta</taxon>
        <taxon>Embryophyta</taxon>
        <taxon>Tracheophyta</taxon>
        <taxon>Spermatophyta</taxon>
        <taxon>Magnoliopsida</taxon>
        <taxon>eudicotyledons</taxon>
        <taxon>Gunneridae</taxon>
        <taxon>Pentapetalae</taxon>
        <taxon>asterids</taxon>
        <taxon>lamiids</taxon>
        <taxon>Lamiales</taxon>
        <taxon>Pedaliaceae</taxon>
        <taxon>Sesamum</taxon>
    </lineage>
</organism>
<comment type="caution">
    <text evidence="2">The sequence shown here is derived from an EMBL/GenBank/DDBJ whole genome shotgun (WGS) entry which is preliminary data.</text>
</comment>
<name>A0AAE1Y9X4_9LAMI</name>
<reference evidence="2" key="2">
    <citation type="journal article" date="2024" name="Plant">
        <title>Genomic evolution and insights into agronomic trait innovations of Sesamum species.</title>
        <authorList>
            <person name="Miao H."/>
            <person name="Wang L."/>
            <person name="Qu L."/>
            <person name="Liu H."/>
            <person name="Sun Y."/>
            <person name="Le M."/>
            <person name="Wang Q."/>
            <person name="Wei S."/>
            <person name="Zheng Y."/>
            <person name="Lin W."/>
            <person name="Duan Y."/>
            <person name="Cao H."/>
            <person name="Xiong S."/>
            <person name="Wang X."/>
            <person name="Wei L."/>
            <person name="Li C."/>
            <person name="Ma Q."/>
            <person name="Ju M."/>
            <person name="Zhao R."/>
            <person name="Li G."/>
            <person name="Mu C."/>
            <person name="Tian Q."/>
            <person name="Mei H."/>
            <person name="Zhang T."/>
            <person name="Gao T."/>
            <person name="Zhang H."/>
        </authorList>
    </citation>
    <scope>NUCLEOTIDE SEQUENCE</scope>
    <source>
        <strain evidence="2">3651</strain>
    </source>
</reference>
<dbReference type="AlphaFoldDB" id="A0AAE1Y9X4"/>
<reference evidence="2" key="1">
    <citation type="submission" date="2020-06" db="EMBL/GenBank/DDBJ databases">
        <authorList>
            <person name="Li T."/>
            <person name="Hu X."/>
            <person name="Zhang T."/>
            <person name="Song X."/>
            <person name="Zhang H."/>
            <person name="Dai N."/>
            <person name="Sheng W."/>
            <person name="Hou X."/>
            <person name="Wei L."/>
        </authorList>
    </citation>
    <scope>NUCLEOTIDE SEQUENCE</scope>
    <source>
        <strain evidence="2">3651</strain>
        <tissue evidence="2">Leaf</tissue>
    </source>
</reference>